<evidence type="ECO:0000256" key="11">
    <source>
        <dbReference type="RuleBase" id="RU368056"/>
    </source>
</evidence>
<gene>
    <name evidence="12" type="ORF">GBAR_LOCUS24415</name>
</gene>
<evidence type="ECO:0000256" key="1">
    <source>
        <dbReference type="ARBA" id="ARBA00004434"/>
    </source>
</evidence>
<dbReference type="GO" id="GO:0045275">
    <property type="term" value="C:respiratory chain complex III"/>
    <property type="evidence" value="ECO:0007669"/>
    <property type="project" value="UniProtKB-UniRule"/>
</dbReference>
<comment type="similarity">
    <text evidence="2 11">Belongs to the UQCR10/QCR9 family.</text>
</comment>
<keyword evidence="13" id="KW-1185">Reference proteome</keyword>
<sequence length="62" mass="7265">MAFGNAVYNALFRRTSTFALTAVLGGVVFERWYSSWSDSMWERINRGKLWKDIAHNYEEADE</sequence>
<organism evidence="12 13">
    <name type="scientific">Geodia barretti</name>
    <name type="common">Barrett's horny sponge</name>
    <dbReference type="NCBI Taxonomy" id="519541"/>
    <lineage>
        <taxon>Eukaryota</taxon>
        <taxon>Metazoa</taxon>
        <taxon>Porifera</taxon>
        <taxon>Demospongiae</taxon>
        <taxon>Heteroscleromorpha</taxon>
        <taxon>Tetractinellida</taxon>
        <taxon>Astrophorina</taxon>
        <taxon>Geodiidae</taxon>
        <taxon>Geodia</taxon>
    </lineage>
</organism>
<accession>A0AA35TA02</accession>
<dbReference type="Gene3D" id="1.20.5.260">
    <property type="entry name" value="Cytochrome b-c1 complex subunit 9"/>
    <property type="match status" value="1"/>
</dbReference>
<dbReference type="SUPFAM" id="SSF81514">
    <property type="entry name" value="Subunit X (non-heme 7 kDa protein) of cytochrome bc1 complex (Ubiquinol-cytochrome c reductase)"/>
    <property type="match status" value="1"/>
</dbReference>
<dbReference type="InterPro" id="IPR008027">
    <property type="entry name" value="QCR9"/>
</dbReference>
<keyword evidence="8" id="KW-1133">Transmembrane helix</keyword>
<comment type="caution">
    <text evidence="12">The sequence shown here is derived from an EMBL/GenBank/DDBJ whole genome shotgun (WGS) entry which is preliminary data.</text>
</comment>
<keyword evidence="6 11" id="KW-0999">Mitochondrion inner membrane</keyword>
<keyword evidence="9 11" id="KW-0496">Mitochondrion</keyword>
<evidence type="ECO:0000313" key="12">
    <source>
        <dbReference type="EMBL" id="CAI8043984.1"/>
    </source>
</evidence>
<dbReference type="GO" id="GO:0006122">
    <property type="term" value="P:mitochondrial electron transport, ubiquinol to cytochrome c"/>
    <property type="evidence" value="ECO:0007669"/>
    <property type="project" value="UniProtKB-UniRule"/>
</dbReference>
<comment type="function">
    <text evidence="11">Component of the ubiquinol-cytochrome c oxidoreductase, a multisubunit transmembrane complex that is part of the mitochondrial electron transport chain which drives oxidative phosphorylation. The complex plays an important role in the uptake of multiple carbon sources present in different host niches.</text>
</comment>
<reference evidence="12" key="1">
    <citation type="submission" date="2023-03" db="EMBL/GenBank/DDBJ databases">
        <authorList>
            <person name="Steffen K."/>
            <person name="Cardenas P."/>
        </authorList>
    </citation>
    <scope>NUCLEOTIDE SEQUENCE</scope>
</reference>
<keyword evidence="5" id="KW-0812">Transmembrane</keyword>
<dbReference type="GO" id="GO:0005743">
    <property type="term" value="C:mitochondrial inner membrane"/>
    <property type="evidence" value="ECO:0007669"/>
    <property type="project" value="UniProtKB-SubCell"/>
</dbReference>
<comment type="subcellular location">
    <subcellularLocation>
        <location evidence="1 11">Mitochondrion inner membrane</location>
        <topology evidence="1 11">Single-pass membrane protein</topology>
    </subcellularLocation>
</comment>
<evidence type="ECO:0000256" key="3">
    <source>
        <dbReference type="ARBA" id="ARBA00022448"/>
    </source>
</evidence>
<evidence type="ECO:0000256" key="10">
    <source>
        <dbReference type="ARBA" id="ARBA00023136"/>
    </source>
</evidence>
<dbReference type="EMBL" id="CASHTH010003371">
    <property type="protein sequence ID" value="CAI8043984.1"/>
    <property type="molecule type" value="Genomic_DNA"/>
</dbReference>
<evidence type="ECO:0000256" key="2">
    <source>
        <dbReference type="ARBA" id="ARBA00007856"/>
    </source>
</evidence>
<keyword evidence="4 11" id="KW-0679">Respiratory chain</keyword>
<evidence type="ECO:0000256" key="8">
    <source>
        <dbReference type="ARBA" id="ARBA00022989"/>
    </source>
</evidence>
<keyword evidence="3 11" id="KW-0813">Transport</keyword>
<dbReference type="PANTHER" id="PTHR12980:SF0">
    <property type="entry name" value="CYTOCHROME B-C1 COMPLEX SUBUNIT 9"/>
    <property type="match status" value="1"/>
</dbReference>
<dbReference type="AlphaFoldDB" id="A0AA35TA02"/>
<dbReference type="Proteomes" id="UP001174909">
    <property type="component" value="Unassembled WGS sequence"/>
</dbReference>
<dbReference type="Pfam" id="PF05365">
    <property type="entry name" value="UCR_UQCRX_QCR9"/>
    <property type="match status" value="1"/>
</dbReference>
<comment type="subunit">
    <text evidence="11">Component of the ubiquinol-cytochrome c oxidoreductase (cytochrome b-c1 complex, complex III, CIII), a multisubunit enzyme composed of 3 respiratory subunits cytochrome b, cytochrome c1 and Rieske protein, 2 core protein subunits, and additional low-molecular weight protein subunits.</text>
</comment>
<evidence type="ECO:0000256" key="6">
    <source>
        <dbReference type="ARBA" id="ARBA00022792"/>
    </source>
</evidence>
<keyword evidence="7 11" id="KW-0249">Electron transport</keyword>
<evidence type="ECO:0000256" key="9">
    <source>
        <dbReference type="ARBA" id="ARBA00023128"/>
    </source>
</evidence>
<dbReference type="PANTHER" id="PTHR12980">
    <property type="entry name" value="UBIQUINOL-CYTOCHROME C REDUCTASE COMPLEX, SUBUNIT X"/>
    <property type="match status" value="1"/>
</dbReference>
<proteinExistence type="inferred from homology"/>
<protein>
    <recommendedName>
        <fullName evidence="11">Complex III subunit 9</fullName>
    </recommendedName>
</protein>
<evidence type="ECO:0000313" key="13">
    <source>
        <dbReference type="Proteomes" id="UP001174909"/>
    </source>
</evidence>
<evidence type="ECO:0000256" key="7">
    <source>
        <dbReference type="ARBA" id="ARBA00022982"/>
    </source>
</evidence>
<dbReference type="FunFam" id="1.20.5.260:FF:000001">
    <property type="entry name" value="Cytochrome b-c1 complex subunit 9"/>
    <property type="match status" value="1"/>
</dbReference>
<evidence type="ECO:0000256" key="5">
    <source>
        <dbReference type="ARBA" id="ARBA00022692"/>
    </source>
</evidence>
<dbReference type="InterPro" id="IPR036656">
    <property type="entry name" value="QCR9_sf"/>
</dbReference>
<evidence type="ECO:0000256" key="4">
    <source>
        <dbReference type="ARBA" id="ARBA00022660"/>
    </source>
</evidence>
<keyword evidence="10" id="KW-0472">Membrane</keyword>
<name>A0AA35TA02_GEOBA</name>